<dbReference type="Proteomes" id="UP001303046">
    <property type="component" value="Unassembled WGS sequence"/>
</dbReference>
<feature type="region of interest" description="Disordered" evidence="1">
    <location>
        <begin position="82"/>
        <end position="101"/>
    </location>
</feature>
<reference evidence="2 3" key="1">
    <citation type="submission" date="2023-08" db="EMBL/GenBank/DDBJ databases">
        <title>A Necator americanus chromosomal reference genome.</title>
        <authorList>
            <person name="Ilik V."/>
            <person name="Petrzelkova K.J."/>
            <person name="Pardy F."/>
            <person name="Fuh T."/>
            <person name="Niatou-Singa F.S."/>
            <person name="Gouil Q."/>
            <person name="Baker L."/>
            <person name="Ritchie M.E."/>
            <person name="Jex A.R."/>
            <person name="Gazzola D."/>
            <person name="Li H."/>
            <person name="Toshio Fujiwara R."/>
            <person name="Zhan B."/>
            <person name="Aroian R.V."/>
            <person name="Pafco B."/>
            <person name="Schwarz E.M."/>
        </authorList>
    </citation>
    <scope>NUCLEOTIDE SEQUENCE [LARGE SCALE GENOMIC DNA]</scope>
    <source>
        <strain evidence="2 3">Aroian</strain>
        <tissue evidence="2">Whole animal</tissue>
    </source>
</reference>
<name>A0ABR1DM54_NECAM</name>
<protein>
    <submittedName>
        <fullName evidence="2">Uncharacterized protein</fullName>
    </submittedName>
</protein>
<proteinExistence type="predicted"/>
<evidence type="ECO:0000256" key="1">
    <source>
        <dbReference type="SAM" id="MobiDB-lite"/>
    </source>
</evidence>
<dbReference type="EMBL" id="JAVFWL010000004">
    <property type="protein sequence ID" value="KAK6751536.1"/>
    <property type="molecule type" value="Genomic_DNA"/>
</dbReference>
<gene>
    <name evidence="2" type="primary">Necator_chrIV.g16422</name>
    <name evidence="2" type="ORF">RB195_003125</name>
</gene>
<keyword evidence="3" id="KW-1185">Reference proteome</keyword>
<evidence type="ECO:0000313" key="2">
    <source>
        <dbReference type="EMBL" id="KAK6751536.1"/>
    </source>
</evidence>
<feature type="compositionally biased region" description="Polar residues" evidence="1">
    <location>
        <begin position="84"/>
        <end position="94"/>
    </location>
</feature>
<sequence>METISDYDYQQCENTDDDLNALLGATERIKFHDIALLETKCRKNDVRQMNDGTLFIRGGKVPSRIVGCVGFVVHPSVDSHEIPVTSSGHSSTPFSAPKAQQHHQLLLTNISS</sequence>
<comment type="caution">
    <text evidence="2">The sequence shown here is derived from an EMBL/GenBank/DDBJ whole genome shotgun (WGS) entry which is preliminary data.</text>
</comment>
<evidence type="ECO:0000313" key="3">
    <source>
        <dbReference type="Proteomes" id="UP001303046"/>
    </source>
</evidence>
<organism evidence="2 3">
    <name type="scientific">Necator americanus</name>
    <name type="common">Human hookworm</name>
    <dbReference type="NCBI Taxonomy" id="51031"/>
    <lineage>
        <taxon>Eukaryota</taxon>
        <taxon>Metazoa</taxon>
        <taxon>Ecdysozoa</taxon>
        <taxon>Nematoda</taxon>
        <taxon>Chromadorea</taxon>
        <taxon>Rhabditida</taxon>
        <taxon>Rhabditina</taxon>
        <taxon>Rhabditomorpha</taxon>
        <taxon>Strongyloidea</taxon>
        <taxon>Ancylostomatidae</taxon>
        <taxon>Bunostominae</taxon>
        <taxon>Necator</taxon>
    </lineage>
</organism>
<accession>A0ABR1DM54</accession>